<feature type="domain" description="N-acetyltransferase" evidence="1">
    <location>
        <begin position="1"/>
        <end position="145"/>
    </location>
</feature>
<comment type="caution">
    <text evidence="2">The sequence shown here is derived from an EMBL/GenBank/DDBJ whole genome shotgun (WGS) entry which is preliminary data.</text>
</comment>
<accession>A0ABX0UI46</accession>
<dbReference type="RefSeq" id="WP_167269319.1">
    <property type="nucleotide sequence ID" value="NZ_JAASQJ010000002.1"/>
</dbReference>
<name>A0ABX0UI46_9BACT</name>
<evidence type="ECO:0000313" key="3">
    <source>
        <dbReference type="Proteomes" id="UP001179181"/>
    </source>
</evidence>
<dbReference type="PROSITE" id="PS51186">
    <property type="entry name" value="GNAT"/>
    <property type="match status" value="1"/>
</dbReference>
<gene>
    <name evidence="2" type="ORF">FHS68_001869</name>
</gene>
<dbReference type="InterPro" id="IPR016181">
    <property type="entry name" value="Acyl_CoA_acyltransferase"/>
</dbReference>
<dbReference type="Gene3D" id="3.40.630.30">
    <property type="match status" value="1"/>
</dbReference>
<dbReference type="EMBL" id="JAASQJ010000002">
    <property type="protein sequence ID" value="NIJ52699.1"/>
    <property type="molecule type" value="Genomic_DNA"/>
</dbReference>
<sequence>MELKIIELNANKLNETYRSDNCQMLLKTYDEYYQEIGFHLPWVGYFVIKENQIVGTCGFTGQPKEGKVEIAYWTFEEYEGQGISSFSCRELLLLSQRFDPNILITAKTAPEHNASTKILQNNGFAFTEVVKDHEIGDAWLWTYEI</sequence>
<dbReference type="PANTHER" id="PTHR43792:SF13">
    <property type="entry name" value="ACETYLTRANSFERASE"/>
    <property type="match status" value="1"/>
</dbReference>
<reference evidence="2 3" key="1">
    <citation type="submission" date="2020-03" db="EMBL/GenBank/DDBJ databases">
        <title>Genomic Encyclopedia of Type Strains, Phase IV (KMG-IV): sequencing the most valuable type-strain genomes for metagenomic binning, comparative biology and taxonomic classification.</title>
        <authorList>
            <person name="Goeker M."/>
        </authorList>
    </citation>
    <scope>NUCLEOTIDE SEQUENCE [LARGE SCALE GENOMIC DNA]</scope>
    <source>
        <strain evidence="2 3">DSM 102865</strain>
    </source>
</reference>
<dbReference type="PANTHER" id="PTHR43792">
    <property type="entry name" value="GNAT FAMILY, PUTATIVE (AFU_ORTHOLOGUE AFUA_3G00765)-RELATED-RELATED"/>
    <property type="match status" value="1"/>
</dbReference>
<dbReference type="Proteomes" id="UP001179181">
    <property type="component" value="Unassembled WGS sequence"/>
</dbReference>
<dbReference type="InterPro" id="IPR000182">
    <property type="entry name" value="GNAT_dom"/>
</dbReference>
<evidence type="ECO:0000313" key="2">
    <source>
        <dbReference type="EMBL" id="NIJ52699.1"/>
    </source>
</evidence>
<dbReference type="InterPro" id="IPR051531">
    <property type="entry name" value="N-acetyltransferase"/>
</dbReference>
<dbReference type="Pfam" id="PF13302">
    <property type="entry name" value="Acetyltransf_3"/>
    <property type="match status" value="1"/>
</dbReference>
<protein>
    <submittedName>
        <fullName evidence="2">RimJ/RimL family protein N-acetyltransferase</fullName>
    </submittedName>
</protein>
<dbReference type="SUPFAM" id="SSF55729">
    <property type="entry name" value="Acyl-CoA N-acyltransferases (Nat)"/>
    <property type="match status" value="1"/>
</dbReference>
<proteinExistence type="predicted"/>
<keyword evidence="3" id="KW-1185">Reference proteome</keyword>
<organism evidence="2 3">
    <name type="scientific">Dyadobacter arcticus</name>
    <dbReference type="NCBI Taxonomy" id="1078754"/>
    <lineage>
        <taxon>Bacteria</taxon>
        <taxon>Pseudomonadati</taxon>
        <taxon>Bacteroidota</taxon>
        <taxon>Cytophagia</taxon>
        <taxon>Cytophagales</taxon>
        <taxon>Spirosomataceae</taxon>
        <taxon>Dyadobacter</taxon>
    </lineage>
</organism>
<evidence type="ECO:0000259" key="1">
    <source>
        <dbReference type="PROSITE" id="PS51186"/>
    </source>
</evidence>